<dbReference type="AlphaFoldDB" id="A0AAF3EHG3"/>
<name>A0AAF3EHG3_9BILA</name>
<evidence type="ECO:0000313" key="1">
    <source>
        <dbReference type="Proteomes" id="UP000887575"/>
    </source>
</evidence>
<sequence>MVNVVFNIGTEARLLHTCKVYGSTLPCFREKILECGDDRQRRVLNEVGKMLMFLCSPFSLYRQRQLIQHQECVRSVLSLPATTGCEVHETPYQLQLGSCRRLCQQQPTNFICLMKTWISEQNVCTLNDVEQKCGEEAAVFYRDLQNTVFDPAFPVLCEIEPEEVIMETTTTTTTTQSPTTTTSYLIVQTAKTDPKKAMLLKKRVKKPAFTNRIANATNIVFGVAPAPRSIDIPSFSPPITTTKEPTTYFEPIYSNPTELPMISPASADSANGSPSLLVWTKPNNRKQELNAEPAITEEATTSRSVKVITLLKSWLPAKLPGGLESFFQFGGDPTKTSSETTTTTTTTFSPLLLPTISYRNSNKQFAPIRRWRPWYMAGGENWDRD</sequence>
<accession>A0AAF3EHG3</accession>
<proteinExistence type="predicted"/>
<protein>
    <submittedName>
        <fullName evidence="2">Uncharacterized protein</fullName>
    </submittedName>
</protein>
<reference evidence="2" key="1">
    <citation type="submission" date="2024-02" db="UniProtKB">
        <authorList>
            <consortium name="WormBaseParasite"/>
        </authorList>
    </citation>
    <scope>IDENTIFICATION</scope>
</reference>
<evidence type="ECO:0000313" key="2">
    <source>
        <dbReference type="WBParaSite" id="MBELARI_LOCUS13391"/>
    </source>
</evidence>
<dbReference type="WBParaSite" id="MBELARI_LOCUS13391">
    <property type="protein sequence ID" value="MBELARI_LOCUS13391"/>
    <property type="gene ID" value="MBELARI_LOCUS13391"/>
</dbReference>
<keyword evidence="1" id="KW-1185">Reference proteome</keyword>
<dbReference type="Proteomes" id="UP000887575">
    <property type="component" value="Unassembled WGS sequence"/>
</dbReference>
<organism evidence="1 2">
    <name type="scientific">Mesorhabditis belari</name>
    <dbReference type="NCBI Taxonomy" id="2138241"/>
    <lineage>
        <taxon>Eukaryota</taxon>
        <taxon>Metazoa</taxon>
        <taxon>Ecdysozoa</taxon>
        <taxon>Nematoda</taxon>
        <taxon>Chromadorea</taxon>
        <taxon>Rhabditida</taxon>
        <taxon>Rhabditina</taxon>
        <taxon>Rhabditomorpha</taxon>
        <taxon>Rhabditoidea</taxon>
        <taxon>Rhabditidae</taxon>
        <taxon>Mesorhabditinae</taxon>
        <taxon>Mesorhabditis</taxon>
    </lineage>
</organism>